<reference evidence="1 2" key="1">
    <citation type="submission" date="2019-06" db="EMBL/GenBank/DDBJ databases">
        <title>Quisquiliibacterium sp. nov., isolated from a maize field.</title>
        <authorList>
            <person name="Lin S.-Y."/>
            <person name="Tsai C.-F."/>
            <person name="Young C.-C."/>
        </authorList>
    </citation>
    <scope>NUCLEOTIDE SEQUENCE [LARGE SCALE GENOMIC DNA]</scope>
    <source>
        <strain evidence="1 2">CC-CFT501</strain>
    </source>
</reference>
<dbReference type="InterPro" id="IPR021259">
    <property type="entry name" value="DUF2817"/>
</dbReference>
<dbReference type="RefSeq" id="WP_147705032.1">
    <property type="nucleotide sequence ID" value="NZ_VDUY01000005.1"/>
</dbReference>
<dbReference type="SUPFAM" id="SSF53187">
    <property type="entry name" value="Zn-dependent exopeptidases"/>
    <property type="match status" value="1"/>
</dbReference>
<keyword evidence="2" id="KW-1185">Reference proteome</keyword>
<evidence type="ECO:0000313" key="2">
    <source>
        <dbReference type="Proteomes" id="UP000321548"/>
    </source>
</evidence>
<dbReference type="Proteomes" id="UP000321548">
    <property type="component" value="Unassembled WGS sequence"/>
</dbReference>
<dbReference type="CDD" id="cd06233">
    <property type="entry name" value="M14-like"/>
    <property type="match status" value="1"/>
</dbReference>
<evidence type="ECO:0000313" key="1">
    <source>
        <dbReference type="EMBL" id="TXL64783.1"/>
    </source>
</evidence>
<dbReference type="EMBL" id="VDUY01000005">
    <property type="protein sequence ID" value="TXL64783.1"/>
    <property type="molecule type" value="Genomic_DNA"/>
</dbReference>
<accession>A0A5C8NUD3</accession>
<organism evidence="1 2">
    <name type="scientific">Zeimonas arvi</name>
    <dbReference type="NCBI Taxonomy" id="2498847"/>
    <lineage>
        <taxon>Bacteria</taxon>
        <taxon>Pseudomonadati</taxon>
        <taxon>Pseudomonadota</taxon>
        <taxon>Betaproteobacteria</taxon>
        <taxon>Burkholderiales</taxon>
        <taxon>Burkholderiaceae</taxon>
        <taxon>Zeimonas</taxon>
    </lineage>
</organism>
<sequence>MTLAPADPADNFQPSYRVSRERFLEKLHRLSARLPVRVDSRAIAPRGPEGETLALDFAIVGARRPKHALVLSSGTHGVEGYTGSALQHWALDALLPRLALAADTAIVLQHANNPYGFAWHRRVNEDNVDPNRNFRDAFDPGQCSPDYEALYDCLNPADLHPDNEARRWAEIQAYIDREGLRRFQQVAVEGQYKFPRGIQFGGHRRSAGTQHLIDLTREHLAAAQTVIWVDFHTGLGESGACELICGAPLDSPAYAFAQEIWAGEVRSSQAGESISTPLNGLLDLGLQAVLPAGARFAFAFPEYGTWPPERVIRAMRSDNWLHHHGDLGDAAGRAIKAEMLEAFRPASRDWMRTVAAHGIGLVERTVARLPGASMRG</sequence>
<dbReference type="OrthoDB" id="4014363at2"/>
<gene>
    <name evidence="1" type="ORF">FHP08_13695</name>
</gene>
<dbReference type="AlphaFoldDB" id="A0A5C8NUD3"/>
<protein>
    <submittedName>
        <fullName evidence="1">DUF2817 domain-containing protein</fullName>
    </submittedName>
</protein>
<comment type="caution">
    <text evidence="1">The sequence shown here is derived from an EMBL/GenBank/DDBJ whole genome shotgun (WGS) entry which is preliminary data.</text>
</comment>
<dbReference type="Pfam" id="PF10994">
    <property type="entry name" value="DUF2817"/>
    <property type="match status" value="1"/>
</dbReference>
<proteinExistence type="predicted"/>
<dbReference type="Gene3D" id="3.40.630.10">
    <property type="entry name" value="Zn peptidases"/>
    <property type="match status" value="1"/>
</dbReference>
<name>A0A5C8NUD3_9BURK</name>